<dbReference type="SUPFAM" id="SSF51735">
    <property type="entry name" value="NAD(P)-binding Rossmann-fold domains"/>
    <property type="match status" value="1"/>
</dbReference>
<dbReference type="Gene3D" id="3.40.50.720">
    <property type="entry name" value="NAD(P)-binding Rossmann-like Domain"/>
    <property type="match status" value="1"/>
</dbReference>
<protein>
    <submittedName>
        <fullName evidence="4">Short-chain dehydrogenase/reductase SDR</fullName>
    </submittedName>
</protein>
<dbReference type="CDD" id="cd05233">
    <property type="entry name" value="SDR_c"/>
    <property type="match status" value="1"/>
</dbReference>
<organism evidence="4">
    <name type="scientific">Pseudenhygromyxa salsuginis</name>
    <dbReference type="NCBI Taxonomy" id="442868"/>
    <lineage>
        <taxon>Bacteria</taxon>
        <taxon>Pseudomonadati</taxon>
        <taxon>Myxococcota</taxon>
        <taxon>Polyangia</taxon>
        <taxon>Nannocystales</taxon>
        <taxon>Nannocystaceae</taxon>
        <taxon>Pseudenhygromyxa</taxon>
    </lineage>
</organism>
<evidence type="ECO:0000256" key="1">
    <source>
        <dbReference type="ARBA" id="ARBA00006484"/>
    </source>
</evidence>
<reference evidence="4" key="1">
    <citation type="journal article" date="2018" name="J. Ind. Microbiol. Biotechnol.">
        <title>Genome mining reveals uncommon alkylpyrones as type III PKS products from myxobacteria.</title>
        <authorList>
            <person name="Hug J.J."/>
            <person name="Panter F."/>
            <person name="Krug D."/>
            <person name="Muller R."/>
        </authorList>
    </citation>
    <scope>NUCLEOTIDE SEQUENCE</scope>
    <source>
        <strain evidence="4">MNa10638</strain>
    </source>
</reference>
<accession>A0A3S7UWS9</accession>
<evidence type="ECO:0000256" key="3">
    <source>
        <dbReference type="RuleBase" id="RU000363"/>
    </source>
</evidence>
<dbReference type="PANTHER" id="PTHR43391:SF82">
    <property type="entry name" value="OXIDOREDUCTASE SADH-RELATED"/>
    <property type="match status" value="1"/>
</dbReference>
<dbReference type="InterPro" id="IPR036291">
    <property type="entry name" value="NAD(P)-bd_dom_sf"/>
</dbReference>
<proteinExistence type="inferred from homology"/>
<dbReference type="EMBL" id="MH908895">
    <property type="protein sequence ID" value="AYM53152.1"/>
    <property type="molecule type" value="Genomic_DNA"/>
</dbReference>
<dbReference type="AlphaFoldDB" id="A0A3S7UWS9"/>
<evidence type="ECO:0000256" key="2">
    <source>
        <dbReference type="ARBA" id="ARBA00023002"/>
    </source>
</evidence>
<evidence type="ECO:0000313" key="4">
    <source>
        <dbReference type="EMBL" id="AYM53152.1"/>
    </source>
</evidence>
<dbReference type="PRINTS" id="PR00081">
    <property type="entry name" value="GDHRDH"/>
</dbReference>
<dbReference type="PANTHER" id="PTHR43391">
    <property type="entry name" value="RETINOL DEHYDROGENASE-RELATED"/>
    <property type="match status" value="1"/>
</dbReference>
<comment type="similarity">
    <text evidence="1 3">Belongs to the short-chain dehydrogenases/reductases (SDR) family.</text>
</comment>
<dbReference type="GO" id="GO:0016491">
    <property type="term" value="F:oxidoreductase activity"/>
    <property type="evidence" value="ECO:0007669"/>
    <property type="project" value="UniProtKB-KW"/>
</dbReference>
<keyword evidence="2" id="KW-0560">Oxidoreductase</keyword>
<sequence length="277" mass="29582">MPRLPESPRVVITGAASGFGRALAVYLAQERRARLVLGDIDEAGLAETAKQVEQHGGQARTLRCDVREIAEIEALAALADEAFRGVDLVVNNAGVAAVGPVGEVSLENWRWQVDINLWGVIYGCHVFVPKLRAQGSGFVLNVASSAGLLAAPLMAPYNVTKAGVVALSETLFGELAGSGVSVTALCPTFFRTNIHENSRTTGELREQTAKLVTNAKWSAEAVAAVAVAGLEAGELYVIPQADGKVMWRTKRLLGQRFHGAAGKVARNPKLMRWLMSR</sequence>
<dbReference type="PRINTS" id="PR00080">
    <property type="entry name" value="SDRFAMILY"/>
</dbReference>
<name>A0A3S7UWS9_9BACT</name>
<dbReference type="Pfam" id="PF00106">
    <property type="entry name" value="adh_short"/>
    <property type="match status" value="1"/>
</dbReference>
<dbReference type="InterPro" id="IPR002347">
    <property type="entry name" value="SDR_fam"/>
</dbReference>